<dbReference type="AlphaFoldDB" id="A0A8S4MVE8"/>
<accession>A0A8S4MVE8</accession>
<feature type="transmembrane region" description="Helical" evidence="1">
    <location>
        <begin position="84"/>
        <end position="108"/>
    </location>
</feature>
<reference evidence="2" key="1">
    <citation type="submission" date="2022-03" db="EMBL/GenBank/DDBJ databases">
        <authorList>
            <person name="Martin C."/>
        </authorList>
    </citation>
    <scope>NUCLEOTIDE SEQUENCE</scope>
</reference>
<name>A0A8S4MVE8_OWEFU</name>
<evidence type="ECO:0000313" key="2">
    <source>
        <dbReference type="EMBL" id="CAH1772665.1"/>
    </source>
</evidence>
<evidence type="ECO:0000256" key="1">
    <source>
        <dbReference type="SAM" id="Phobius"/>
    </source>
</evidence>
<keyword evidence="1" id="KW-0472">Membrane</keyword>
<evidence type="ECO:0000313" key="3">
    <source>
        <dbReference type="Proteomes" id="UP000749559"/>
    </source>
</evidence>
<feature type="transmembrane region" description="Helical" evidence="1">
    <location>
        <begin position="189"/>
        <end position="213"/>
    </location>
</feature>
<dbReference type="PANTHER" id="PTHR12242:SF1">
    <property type="entry name" value="MYND-TYPE DOMAIN-CONTAINING PROTEIN"/>
    <property type="match status" value="1"/>
</dbReference>
<protein>
    <submittedName>
        <fullName evidence="2">Uncharacterized protein</fullName>
    </submittedName>
</protein>
<keyword evidence="1" id="KW-1133">Transmembrane helix</keyword>
<dbReference type="EMBL" id="CAIIXF020000001">
    <property type="protein sequence ID" value="CAH1772665.1"/>
    <property type="molecule type" value="Genomic_DNA"/>
</dbReference>
<dbReference type="OrthoDB" id="419711at2759"/>
<feature type="transmembrane region" description="Helical" evidence="1">
    <location>
        <begin position="12"/>
        <end position="29"/>
    </location>
</feature>
<keyword evidence="1" id="KW-0812">Transmembrane</keyword>
<dbReference type="Pfam" id="PF21534">
    <property type="entry name" value="Rost"/>
    <property type="match status" value="1"/>
</dbReference>
<dbReference type="PANTHER" id="PTHR12242">
    <property type="entry name" value="OS02G0130600 PROTEIN-RELATED"/>
    <property type="match status" value="1"/>
</dbReference>
<sequence length="230" mass="26709">MGIYLTHWSYTMLTLHFLVAFIVAVITYVRKPEASAESEKQPKENLGFDTIELETGETKAPKQNTTEQDPEKAEHSGKCTLVPWYMIISWILYDVILVFSIIVTGIYFGAVHDPKDGLDHYNFNRHGLNTVLMVIDFVISGTPIRILHMIYPMIYGFIYIIFNVIYWSFDKKNNIVYSILNYNPKTLPVAVGVILGLLIVGIPLLTIIFYGLFRLKRWIYFKIYKKDYVY</sequence>
<organism evidence="2 3">
    <name type="scientific">Owenia fusiformis</name>
    <name type="common">Polychaete worm</name>
    <dbReference type="NCBI Taxonomy" id="6347"/>
    <lineage>
        <taxon>Eukaryota</taxon>
        <taxon>Metazoa</taxon>
        <taxon>Spiralia</taxon>
        <taxon>Lophotrochozoa</taxon>
        <taxon>Annelida</taxon>
        <taxon>Polychaeta</taxon>
        <taxon>Sedentaria</taxon>
        <taxon>Canalipalpata</taxon>
        <taxon>Sabellida</taxon>
        <taxon>Oweniida</taxon>
        <taxon>Oweniidae</taxon>
        <taxon>Owenia</taxon>
    </lineage>
</organism>
<comment type="caution">
    <text evidence="2">The sequence shown here is derived from an EMBL/GenBank/DDBJ whole genome shotgun (WGS) entry which is preliminary data.</text>
</comment>
<feature type="transmembrane region" description="Helical" evidence="1">
    <location>
        <begin position="153"/>
        <end position="169"/>
    </location>
</feature>
<dbReference type="GO" id="GO:0016020">
    <property type="term" value="C:membrane"/>
    <property type="evidence" value="ECO:0007669"/>
    <property type="project" value="TreeGrafter"/>
</dbReference>
<proteinExistence type="predicted"/>
<dbReference type="InterPro" id="IPR049352">
    <property type="entry name" value="Rost"/>
</dbReference>
<keyword evidence="3" id="KW-1185">Reference proteome</keyword>
<gene>
    <name evidence="2" type="ORF">OFUS_LOCUS390</name>
</gene>
<dbReference type="Proteomes" id="UP000749559">
    <property type="component" value="Unassembled WGS sequence"/>
</dbReference>